<dbReference type="PROSITE" id="PS51257">
    <property type="entry name" value="PROKAR_LIPOPROTEIN"/>
    <property type="match status" value="1"/>
</dbReference>
<gene>
    <name evidence="7" type="ORF">SOCE26_071700</name>
</gene>
<dbReference type="GO" id="GO:0046872">
    <property type="term" value="F:metal ion binding"/>
    <property type="evidence" value="ECO:0007669"/>
    <property type="project" value="UniProtKB-KW"/>
</dbReference>
<keyword evidence="1 4" id="KW-0349">Heme</keyword>
<evidence type="ECO:0000256" key="5">
    <source>
        <dbReference type="SAM" id="SignalP"/>
    </source>
</evidence>
<dbReference type="InterPro" id="IPR036909">
    <property type="entry name" value="Cyt_c-like_dom_sf"/>
</dbReference>
<dbReference type="PROSITE" id="PS51007">
    <property type="entry name" value="CYTC"/>
    <property type="match status" value="1"/>
</dbReference>
<keyword evidence="5" id="KW-0732">Signal</keyword>
<evidence type="ECO:0000313" key="8">
    <source>
        <dbReference type="Proteomes" id="UP000238348"/>
    </source>
</evidence>
<dbReference type="SUPFAM" id="SSF46626">
    <property type="entry name" value="Cytochrome c"/>
    <property type="match status" value="1"/>
</dbReference>
<feature type="domain" description="Cytochrome c" evidence="6">
    <location>
        <begin position="62"/>
        <end position="144"/>
    </location>
</feature>
<feature type="signal peptide" evidence="5">
    <location>
        <begin position="1"/>
        <end position="26"/>
    </location>
</feature>
<organism evidence="7 8">
    <name type="scientific">Sorangium cellulosum</name>
    <name type="common">Polyangium cellulosum</name>
    <dbReference type="NCBI Taxonomy" id="56"/>
    <lineage>
        <taxon>Bacteria</taxon>
        <taxon>Pseudomonadati</taxon>
        <taxon>Myxococcota</taxon>
        <taxon>Polyangia</taxon>
        <taxon>Polyangiales</taxon>
        <taxon>Polyangiaceae</taxon>
        <taxon>Sorangium</taxon>
    </lineage>
</organism>
<evidence type="ECO:0000313" key="7">
    <source>
        <dbReference type="EMBL" id="AUX45675.1"/>
    </source>
</evidence>
<keyword evidence="2 4" id="KW-0479">Metal-binding</keyword>
<reference evidence="7 8" key="1">
    <citation type="submission" date="2015-09" db="EMBL/GenBank/DDBJ databases">
        <title>Sorangium comparison.</title>
        <authorList>
            <person name="Zaburannyi N."/>
            <person name="Bunk B."/>
            <person name="Overmann J."/>
            <person name="Mueller R."/>
        </authorList>
    </citation>
    <scope>NUCLEOTIDE SEQUENCE [LARGE SCALE GENOMIC DNA]</scope>
    <source>
        <strain evidence="7 8">So ce26</strain>
    </source>
</reference>
<evidence type="ECO:0000256" key="4">
    <source>
        <dbReference type="PROSITE-ProRule" id="PRU00433"/>
    </source>
</evidence>
<dbReference type="Gene3D" id="1.10.760.10">
    <property type="entry name" value="Cytochrome c-like domain"/>
    <property type="match status" value="1"/>
</dbReference>
<evidence type="ECO:0000259" key="6">
    <source>
        <dbReference type="PROSITE" id="PS51007"/>
    </source>
</evidence>
<proteinExistence type="predicted"/>
<dbReference type="Proteomes" id="UP000238348">
    <property type="component" value="Chromosome"/>
</dbReference>
<evidence type="ECO:0000256" key="2">
    <source>
        <dbReference type="ARBA" id="ARBA00022723"/>
    </source>
</evidence>
<dbReference type="AlphaFoldDB" id="A0A2L0F276"/>
<evidence type="ECO:0000256" key="1">
    <source>
        <dbReference type="ARBA" id="ARBA00022617"/>
    </source>
</evidence>
<evidence type="ECO:0000256" key="3">
    <source>
        <dbReference type="ARBA" id="ARBA00023004"/>
    </source>
</evidence>
<sequence length="162" mass="16743">MYKGRVLRACSLLALAALALSLAACGGDLEEGCLTGPCGPDTGSTPPDDGNTQDCSATPDTGSLPCGVYDVLKAKCHSCHTSPQQGGFVFPLLTFEDTRVVTNDGIVRADKMKTAVESGRMPPPPAALTAEEKQALLDWLGTCGQPEPEGQGCECTTPEACP</sequence>
<feature type="chain" id="PRO_5014785198" description="Cytochrome c domain-containing protein" evidence="5">
    <location>
        <begin position="27"/>
        <end position="162"/>
    </location>
</feature>
<protein>
    <recommendedName>
        <fullName evidence="6">Cytochrome c domain-containing protein</fullName>
    </recommendedName>
</protein>
<keyword evidence="3 4" id="KW-0408">Iron</keyword>
<dbReference type="GO" id="GO:0009055">
    <property type="term" value="F:electron transfer activity"/>
    <property type="evidence" value="ECO:0007669"/>
    <property type="project" value="InterPro"/>
</dbReference>
<accession>A0A2L0F276</accession>
<name>A0A2L0F276_SORCE</name>
<dbReference type="InterPro" id="IPR009056">
    <property type="entry name" value="Cyt_c-like_dom"/>
</dbReference>
<dbReference type="EMBL" id="CP012673">
    <property type="protein sequence ID" value="AUX45675.1"/>
    <property type="molecule type" value="Genomic_DNA"/>
</dbReference>
<dbReference type="GO" id="GO:0020037">
    <property type="term" value="F:heme binding"/>
    <property type="evidence" value="ECO:0007669"/>
    <property type="project" value="InterPro"/>
</dbReference>